<dbReference type="FunFam" id="2.90.10.10:FF:000001">
    <property type="entry name" value="G-type lectin S-receptor-like serine/threonine-protein kinase"/>
    <property type="match status" value="1"/>
</dbReference>
<protein>
    <recommendedName>
        <fullName evidence="17">Receptor-like serine/threonine-protein kinase</fullName>
        <ecNumber evidence="17">2.7.11.1</ecNumber>
    </recommendedName>
</protein>
<dbReference type="Gene3D" id="2.90.10.10">
    <property type="entry name" value="Bulb-type lectin domain"/>
    <property type="match status" value="1"/>
</dbReference>
<dbReference type="InterPro" id="IPR036426">
    <property type="entry name" value="Bulb-type_lectin_dom_sf"/>
</dbReference>
<evidence type="ECO:0000256" key="10">
    <source>
        <dbReference type="ARBA" id="ARBA00022989"/>
    </source>
</evidence>
<dbReference type="Gene3D" id="1.10.510.10">
    <property type="entry name" value="Transferase(Phosphotransferase) domain 1"/>
    <property type="match status" value="1"/>
</dbReference>
<comment type="subcellular location">
    <subcellularLocation>
        <location evidence="1">Membrane</location>
        <topology evidence="1">Single-pass type I membrane protein</topology>
    </subcellularLocation>
</comment>
<evidence type="ECO:0000256" key="9">
    <source>
        <dbReference type="ARBA" id="ARBA00022840"/>
    </source>
</evidence>
<dbReference type="GO" id="GO:0005524">
    <property type="term" value="F:ATP binding"/>
    <property type="evidence" value="ECO:0007669"/>
    <property type="project" value="UniProtKB-KW"/>
</dbReference>
<dbReference type="Pfam" id="PF00954">
    <property type="entry name" value="S_locus_glycop"/>
    <property type="match status" value="1"/>
</dbReference>
<dbReference type="InterPro" id="IPR001480">
    <property type="entry name" value="Bulb-type_lectin_dom"/>
</dbReference>
<dbReference type="InterPro" id="IPR000858">
    <property type="entry name" value="S_locus_glycoprot_dom"/>
</dbReference>
<keyword evidence="2 17" id="KW-0723">Serine/threonine-protein kinase</keyword>
<gene>
    <name evidence="24" type="ORF">Salat_2020900</name>
</gene>
<dbReference type="PANTHER" id="PTHR32444">
    <property type="entry name" value="BULB-TYPE LECTIN DOMAIN-CONTAINING PROTEIN"/>
    <property type="match status" value="1"/>
</dbReference>
<evidence type="ECO:0000256" key="13">
    <source>
        <dbReference type="ARBA" id="ARBA00023170"/>
    </source>
</evidence>
<accession>A0AAE1XZW8</accession>
<dbReference type="SMART" id="SM00220">
    <property type="entry name" value="S_TKc"/>
    <property type="match status" value="1"/>
</dbReference>
<feature type="domain" description="EGF-like" evidence="21">
    <location>
        <begin position="247"/>
        <end position="283"/>
    </location>
</feature>
<evidence type="ECO:0000256" key="3">
    <source>
        <dbReference type="ARBA" id="ARBA00022553"/>
    </source>
</evidence>
<dbReference type="PANTHER" id="PTHR32444:SF244">
    <property type="entry name" value="RECEPTOR-LIKE SERINE_THREONINE-PROTEIN KINASE"/>
    <property type="match status" value="1"/>
</dbReference>
<sequence length="774" mass="86621">MVSNGGSFELGFFSPGSSKNRYLGIWYKNIPVRTIVWVANRKNPIKDLSGSLTINSTGSLVLSDGTNTVVWSTNSSRIPQSPVAQLLDSGNLIVGDIKDGDADGYLWQSFDYPSDTLLPGMKLGWDLRTRLNRHLTSWKNSEDPSPGELSTGIELDAYTQGVMRKGTRKYFRGGPWNGLRFSGAPELKSNPVFDFKFVSNQDEVYYQYRLLNSSVITRLVLNETTSTRQRYVWAETDMSWKLYASVPRDYCDTYGLCGANGICIISNSPVCQCLEGFKPNLPQSWDAMDWSRGCIRDDPLDCRRIHGFIKFSGLKLPDTTYSWVNKSMNLWECREECLKNCSCTAYTNSDIRGGGNGCALWFGDLVDIRQVSGGGQDLYIRMPTSHQENRSPVRIAMIVVPIALVCALLLGICYRFRQKLKPKGENEEDGHSDVAQGEDLDLPLFDFATVARATENFSVNKKLGEGGFGPVYKGLLVDGQNIAVKRLSMSSGQGLNEFKNEVKLIAKLQHRNLVKLLGCCIEGNEKILIYEYMPNGSLDSFLFDQTRGPSLDWSKRFNIICSIARGLLYLHQDSRLRIIHRDLKASNVLLDDELNSKISDFGMARTFGGDQVAENTRRIVGTYGYMAPEYALYGLFSVKSDVFSFGILLLEIVSGKKNRGFDPSQNHHNLIGYAWQLWTEGRPLELVDSSFDYRLIQPEVKRCIHVGLLCVQQNPEDRPNMSTVVLMLNGESSLPQPKQPGLLIDLVPSETCSSSSKNESCSVTDFTITTLEAR</sequence>
<keyword evidence="8 17" id="KW-0418">Kinase</keyword>
<dbReference type="GO" id="GO:0016020">
    <property type="term" value="C:membrane"/>
    <property type="evidence" value="ECO:0007669"/>
    <property type="project" value="UniProtKB-SubCell"/>
</dbReference>
<dbReference type="InterPro" id="IPR000742">
    <property type="entry name" value="EGF"/>
</dbReference>
<dbReference type="PROSITE" id="PS50026">
    <property type="entry name" value="EGF_3"/>
    <property type="match status" value="1"/>
</dbReference>
<dbReference type="PIRSF" id="PIRSF000641">
    <property type="entry name" value="SRK"/>
    <property type="match status" value="1"/>
</dbReference>
<keyword evidence="10 19" id="KW-1133">Transmembrane helix</keyword>
<evidence type="ECO:0000259" key="22">
    <source>
        <dbReference type="PROSITE" id="PS50927"/>
    </source>
</evidence>
<dbReference type="PROSITE" id="PS50011">
    <property type="entry name" value="PROTEIN_KINASE_DOM"/>
    <property type="match status" value="1"/>
</dbReference>
<evidence type="ECO:0000259" key="21">
    <source>
        <dbReference type="PROSITE" id="PS50026"/>
    </source>
</evidence>
<evidence type="ECO:0000313" key="24">
    <source>
        <dbReference type="EMBL" id="KAK4420704.1"/>
    </source>
</evidence>
<evidence type="ECO:0000256" key="14">
    <source>
        <dbReference type="ARBA" id="ARBA00023180"/>
    </source>
</evidence>
<evidence type="ECO:0000256" key="18">
    <source>
        <dbReference type="PROSITE-ProRule" id="PRU00076"/>
    </source>
</evidence>
<dbReference type="InterPro" id="IPR021820">
    <property type="entry name" value="S-locus_recpt_kinase_C"/>
</dbReference>
<dbReference type="Pfam" id="PF01453">
    <property type="entry name" value="B_lectin"/>
    <property type="match status" value="1"/>
</dbReference>
<feature type="domain" description="Apple" evidence="23">
    <location>
        <begin position="302"/>
        <end position="383"/>
    </location>
</feature>
<dbReference type="CDD" id="cd14066">
    <property type="entry name" value="STKc_IRAK"/>
    <property type="match status" value="1"/>
</dbReference>
<dbReference type="Pfam" id="PF08276">
    <property type="entry name" value="PAN_2"/>
    <property type="match status" value="1"/>
</dbReference>
<comment type="similarity">
    <text evidence="17">Belongs to the protein kinase superfamily. Ser/Thr protein kinase family.</text>
</comment>
<evidence type="ECO:0000256" key="1">
    <source>
        <dbReference type="ARBA" id="ARBA00004479"/>
    </source>
</evidence>
<dbReference type="InterPro" id="IPR003609">
    <property type="entry name" value="Pan_app"/>
</dbReference>
<evidence type="ECO:0000256" key="6">
    <source>
        <dbReference type="ARBA" id="ARBA00022729"/>
    </source>
</evidence>
<keyword evidence="11 19" id="KW-0472">Membrane</keyword>
<keyword evidence="5 19" id="KW-0812">Transmembrane</keyword>
<proteinExistence type="inferred from homology"/>
<dbReference type="Gene3D" id="3.30.200.20">
    <property type="entry name" value="Phosphorylase Kinase, domain 1"/>
    <property type="match status" value="1"/>
</dbReference>
<reference evidence="24" key="2">
    <citation type="journal article" date="2024" name="Plant">
        <title>Genomic evolution and insights into agronomic trait innovations of Sesamum species.</title>
        <authorList>
            <person name="Miao H."/>
            <person name="Wang L."/>
            <person name="Qu L."/>
            <person name="Liu H."/>
            <person name="Sun Y."/>
            <person name="Le M."/>
            <person name="Wang Q."/>
            <person name="Wei S."/>
            <person name="Zheng Y."/>
            <person name="Lin W."/>
            <person name="Duan Y."/>
            <person name="Cao H."/>
            <person name="Xiong S."/>
            <person name="Wang X."/>
            <person name="Wei L."/>
            <person name="Li C."/>
            <person name="Ma Q."/>
            <person name="Ju M."/>
            <person name="Zhao R."/>
            <person name="Li G."/>
            <person name="Mu C."/>
            <person name="Tian Q."/>
            <person name="Mei H."/>
            <person name="Zhang T."/>
            <person name="Gao T."/>
            <person name="Zhang H."/>
        </authorList>
    </citation>
    <scope>NUCLEOTIDE SEQUENCE</scope>
    <source>
        <strain evidence="24">3651</strain>
    </source>
</reference>
<keyword evidence="18" id="KW-0245">EGF-like domain</keyword>
<dbReference type="Proteomes" id="UP001293254">
    <property type="component" value="Unassembled WGS sequence"/>
</dbReference>
<dbReference type="CDD" id="cd00054">
    <property type="entry name" value="EGF_CA"/>
    <property type="match status" value="1"/>
</dbReference>
<dbReference type="InterPro" id="IPR024171">
    <property type="entry name" value="SRK-like_kinase"/>
</dbReference>
<comment type="catalytic activity">
    <reaction evidence="15 17">
        <text>L-threonyl-[protein] + ATP = O-phospho-L-threonyl-[protein] + ADP + H(+)</text>
        <dbReference type="Rhea" id="RHEA:46608"/>
        <dbReference type="Rhea" id="RHEA-COMP:11060"/>
        <dbReference type="Rhea" id="RHEA-COMP:11605"/>
        <dbReference type="ChEBI" id="CHEBI:15378"/>
        <dbReference type="ChEBI" id="CHEBI:30013"/>
        <dbReference type="ChEBI" id="CHEBI:30616"/>
        <dbReference type="ChEBI" id="CHEBI:61977"/>
        <dbReference type="ChEBI" id="CHEBI:456216"/>
        <dbReference type="EC" id="2.7.11.1"/>
    </reaction>
</comment>
<dbReference type="SUPFAM" id="SSF56112">
    <property type="entry name" value="Protein kinase-like (PK-like)"/>
    <property type="match status" value="1"/>
</dbReference>
<dbReference type="InterPro" id="IPR011009">
    <property type="entry name" value="Kinase-like_dom_sf"/>
</dbReference>
<keyword evidence="12" id="KW-1015">Disulfide bond</keyword>
<evidence type="ECO:0000256" key="4">
    <source>
        <dbReference type="ARBA" id="ARBA00022679"/>
    </source>
</evidence>
<evidence type="ECO:0000259" key="20">
    <source>
        <dbReference type="PROSITE" id="PS50011"/>
    </source>
</evidence>
<dbReference type="SUPFAM" id="SSF51110">
    <property type="entry name" value="alpha-D-mannose-specific plant lectins"/>
    <property type="match status" value="1"/>
</dbReference>
<evidence type="ECO:0000256" key="5">
    <source>
        <dbReference type="ARBA" id="ARBA00022692"/>
    </source>
</evidence>
<keyword evidence="25" id="KW-1185">Reference proteome</keyword>
<dbReference type="FunFam" id="1.10.510.10:FF:000060">
    <property type="entry name" value="G-type lectin S-receptor-like serine/threonine-protein kinase"/>
    <property type="match status" value="1"/>
</dbReference>
<dbReference type="Pfam" id="PF11883">
    <property type="entry name" value="DUF3403"/>
    <property type="match status" value="1"/>
</dbReference>
<dbReference type="EC" id="2.7.11.1" evidence="17"/>
<keyword evidence="6" id="KW-0732">Signal</keyword>
<dbReference type="FunFam" id="3.30.200.20:FF:000195">
    <property type="entry name" value="G-type lectin S-receptor-like serine/threonine-protein kinase"/>
    <property type="match status" value="1"/>
</dbReference>
<evidence type="ECO:0000256" key="2">
    <source>
        <dbReference type="ARBA" id="ARBA00022527"/>
    </source>
</evidence>
<dbReference type="GO" id="GO:0048544">
    <property type="term" value="P:recognition of pollen"/>
    <property type="evidence" value="ECO:0007669"/>
    <property type="project" value="InterPro"/>
</dbReference>
<dbReference type="CDD" id="cd01098">
    <property type="entry name" value="PAN_AP_plant"/>
    <property type="match status" value="1"/>
</dbReference>
<feature type="transmembrane region" description="Helical" evidence="19">
    <location>
        <begin position="395"/>
        <end position="414"/>
    </location>
</feature>
<comment type="catalytic activity">
    <reaction evidence="16 17">
        <text>L-seryl-[protein] + ATP = O-phospho-L-seryl-[protein] + ADP + H(+)</text>
        <dbReference type="Rhea" id="RHEA:17989"/>
        <dbReference type="Rhea" id="RHEA-COMP:9863"/>
        <dbReference type="Rhea" id="RHEA-COMP:11604"/>
        <dbReference type="ChEBI" id="CHEBI:15378"/>
        <dbReference type="ChEBI" id="CHEBI:29999"/>
        <dbReference type="ChEBI" id="CHEBI:30616"/>
        <dbReference type="ChEBI" id="CHEBI:83421"/>
        <dbReference type="ChEBI" id="CHEBI:456216"/>
        <dbReference type="EC" id="2.7.11.1"/>
    </reaction>
</comment>
<dbReference type="SMART" id="SM00473">
    <property type="entry name" value="PAN_AP"/>
    <property type="match status" value="1"/>
</dbReference>
<dbReference type="EMBL" id="JACGWO010000008">
    <property type="protein sequence ID" value="KAK4420704.1"/>
    <property type="molecule type" value="Genomic_DNA"/>
</dbReference>
<evidence type="ECO:0000256" key="12">
    <source>
        <dbReference type="ARBA" id="ARBA00023157"/>
    </source>
</evidence>
<feature type="domain" description="Protein kinase" evidence="20">
    <location>
        <begin position="457"/>
        <end position="734"/>
    </location>
</feature>
<evidence type="ECO:0000313" key="25">
    <source>
        <dbReference type="Proteomes" id="UP001293254"/>
    </source>
</evidence>
<dbReference type="CDD" id="cd00028">
    <property type="entry name" value="B_lectin"/>
    <property type="match status" value="1"/>
</dbReference>
<name>A0AAE1XZW8_9LAMI</name>
<dbReference type="InterPro" id="IPR001245">
    <property type="entry name" value="Ser-Thr/Tyr_kinase_cat_dom"/>
</dbReference>
<dbReference type="Pfam" id="PF07714">
    <property type="entry name" value="PK_Tyr_Ser-Thr"/>
    <property type="match status" value="1"/>
</dbReference>
<feature type="domain" description="Bulb-type lectin" evidence="22">
    <location>
        <begin position="1"/>
        <end position="107"/>
    </location>
</feature>
<keyword evidence="4 17" id="KW-0808">Transferase</keyword>
<evidence type="ECO:0000256" key="16">
    <source>
        <dbReference type="ARBA" id="ARBA00048679"/>
    </source>
</evidence>
<dbReference type="PROSITE" id="PS00108">
    <property type="entry name" value="PROTEIN_KINASE_ST"/>
    <property type="match status" value="1"/>
</dbReference>
<dbReference type="AlphaFoldDB" id="A0AAE1XZW8"/>
<dbReference type="InterPro" id="IPR008271">
    <property type="entry name" value="Ser/Thr_kinase_AS"/>
</dbReference>
<evidence type="ECO:0000256" key="17">
    <source>
        <dbReference type="PIRNR" id="PIRNR000641"/>
    </source>
</evidence>
<comment type="caution">
    <text evidence="18">Lacks conserved residue(s) required for the propagation of feature annotation.</text>
</comment>
<dbReference type="PROSITE" id="PS50927">
    <property type="entry name" value="BULB_LECTIN"/>
    <property type="match status" value="1"/>
</dbReference>
<evidence type="ECO:0000256" key="7">
    <source>
        <dbReference type="ARBA" id="ARBA00022741"/>
    </source>
</evidence>
<organism evidence="24 25">
    <name type="scientific">Sesamum alatum</name>
    <dbReference type="NCBI Taxonomy" id="300844"/>
    <lineage>
        <taxon>Eukaryota</taxon>
        <taxon>Viridiplantae</taxon>
        <taxon>Streptophyta</taxon>
        <taxon>Embryophyta</taxon>
        <taxon>Tracheophyta</taxon>
        <taxon>Spermatophyta</taxon>
        <taxon>Magnoliopsida</taxon>
        <taxon>eudicotyledons</taxon>
        <taxon>Gunneridae</taxon>
        <taxon>Pentapetalae</taxon>
        <taxon>asterids</taxon>
        <taxon>lamiids</taxon>
        <taxon>Lamiales</taxon>
        <taxon>Pedaliaceae</taxon>
        <taxon>Sesamum</taxon>
    </lineage>
</organism>
<dbReference type="GO" id="GO:0004674">
    <property type="term" value="F:protein serine/threonine kinase activity"/>
    <property type="evidence" value="ECO:0007669"/>
    <property type="project" value="UniProtKB-KW"/>
</dbReference>
<keyword evidence="7 17" id="KW-0547">Nucleotide-binding</keyword>
<evidence type="ECO:0000256" key="8">
    <source>
        <dbReference type="ARBA" id="ARBA00022777"/>
    </source>
</evidence>
<keyword evidence="13" id="KW-0675">Receptor</keyword>
<comment type="caution">
    <text evidence="24">The sequence shown here is derived from an EMBL/GenBank/DDBJ whole genome shotgun (WGS) entry which is preliminary data.</text>
</comment>
<keyword evidence="14" id="KW-0325">Glycoprotein</keyword>
<dbReference type="FunFam" id="3.50.4.10:FF:000002">
    <property type="entry name" value="G-type lectin S-receptor-like serine/threonine-protein kinase"/>
    <property type="match status" value="1"/>
</dbReference>
<evidence type="ECO:0000256" key="11">
    <source>
        <dbReference type="ARBA" id="ARBA00023136"/>
    </source>
</evidence>
<evidence type="ECO:0000259" key="23">
    <source>
        <dbReference type="PROSITE" id="PS50948"/>
    </source>
</evidence>
<keyword evidence="9 17" id="KW-0067">ATP-binding</keyword>
<evidence type="ECO:0000256" key="15">
    <source>
        <dbReference type="ARBA" id="ARBA00047899"/>
    </source>
</evidence>
<evidence type="ECO:0000256" key="19">
    <source>
        <dbReference type="SAM" id="Phobius"/>
    </source>
</evidence>
<dbReference type="PROSITE" id="PS50948">
    <property type="entry name" value="PAN"/>
    <property type="match status" value="1"/>
</dbReference>
<dbReference type="InterPro" id="IPR000719">
    <property type="entry name" value="Prot_kinase_dom"/>
</dbReference>
<keyword evidence="3" id="KW-0597">Phosphoprotein</keyword>
<reference evidence="24" key="1">
    <citation type="submission" date="2020-06" db="EMBL/GenBank/DDBJ databases">
        <authorList>
            <person name="Li T."/>
            <person name="Hu X."/>
            <person name="Zhang T."/>
            <person name="Song X."/>
            <person name="Zhang H."/>
            <person name="Dai N."/>
            <person name="Sheng W."/>
            <person name="Hou X."/>
            <person name="Wei L."/>
        </authorList>
    </citation>
    <scope>NUCLEOTIDE SEQUENCE</scope>
    <source>
        <strain evidence="24">3651</strain>
        <tissue evidence="24">Leaf</tissue>
    </source>
</reference>
<dbReference type="SMART" id="SM00108">
    <property type="entry name" value="B_lectin"/>
    <property type="match status" value="1"/>
</dbReference>